<evidence type="ECO:0000256" key="1">
    <source>
        <dbReference type="RuleBase" id="RU369095"/>
    </source>
</evidence>
<dbReference type="GO" id="GO:0003729">
    <property type="term" value="F:mRNA binding"/>
    <property type="evidence" value="ECO:0007669"/>
    <property type="project" value="UniProtKB-UniRule"/>
</dbReference>
<keyword evidence="4" id="KW-1185">Reference proteome</keyword>
<dbReference type="GO" id="GO:0005737">
    <property type="term" value="C:cytoplasm"/>
    <property type="evidence" value="ECO:0007669"/>
    <property type="project" value="TreeGrafter"/>
</dbReference>
<comment type="caution">
    <text evidence="3">The sequence shown here is derived from an EMBL/GenBank/DDBJ whole genome shotgun (WGS) entry which is preliminary data.</text>
</comment>
<protein>
    <recommendedName>
        <fullName evidence="1">YTH domain-containing family protein</fullName>
    </recommendedName>
</protein>
<name>A0A6A6M9R1_HEVBR</name>
<evidence type="ECO:0000313" key="3">
    <source>
        <dbReference type="EMBL" id="KAF2309268.1"/>
    </source>
</evidence>
<gene>
    <name evidence="3" type="ORF">GH714_001440</name>
</gene>
<keyword evidence="1" id="KW-0694">RNA-binding</keyword>
<dbReference type="Proteomes" id="UP000467840">
    <property type="component" value="Chromosome 14"/>
</dbReference>
<sequence>MQMGGWLLTANINPEGEAMVTLVFAMSINVLNELNRGPRAKGFKNQKGFAPVTLVVKGQNVPPSETVNEEKDELPTIPDREQYNKADSPKITVMVNTSGQFIGLVEMVGPVDFNKNMEYWQ</sequence>
<proteinExistence type="inferred from homology"/>
<dbReference type="GO" id="GO:1990247">
    <property type="term" value="F:N6-methyladenosine-containing RNA reader activity"/>
    <property type="evidence" value="ECO:0007669"/>
    <property type="project" value="UniProtKB-UniRule"/>
</dbReference>
<organism evidence="3 4">
    <name type="scientific">Hevea brasiliensis</name>
    <name type="common">Para rubber tree</name>
    <name type="synonym">Siphonia brasiliensis</name>
    <dbReference type="NCBI Taxonomy" id="3981"/>
    <lineage>
        <taxon>Eukaryota</taxon>
        <taxon>Viridiplantae</taxon>
        <taxon>Streptophyta</taxon>
        <taxon>Embryophyta</taxon>
        <taxon>Tracheophyta</taxon>
        <taxon>Spermatophyta</taxon>
        <taxon>Magnoliopsida</taxon>
        <taxon>eudicotyledons</taxon>
        <taxon>Gunneridae</taxon>
        <taxon>Pentapetalae</taxon>
        <taxon>rosids</taxon>
        <taxon>fabids</taxon>
        <taxon>Malpighiales</taxon>
        <taxon>Euphorbiaceae</taxon>
        <taxon>Crotonoideae</taxon>
        <taxon>Micrandreae</taxon>
        <taxon>Hevea</taxon>
    </lineage>
</organism>
<dbReference type="InterPro" id="IPR045168">
    <property type="entry name" value="YTH_prot"/>
</dbReference>
<evidence type="ECO:0000256" key="2">
    <source>
        <dbReference type="SAM" id="MobiDB-lite"/>
    </source>
</evidence>
<dbReference type="EMBL" id="JAAGAX010000006">
    <property type="protein sequence ID" value="KAF2309268.1"/>
    <property type="molecule type" value="Genomic_DNA"/>
</dbReference>
<dbReference type="PANTHER" id="PTHR12357">
    <property type="entry name" value="YTH YT521-B HOMOLOGY DOMAIN-CONTAINING"/>
    <property type="match status" value="1"/>
</dbReference>
<accession>A0A6A6M9R1</accession>
<feature type="region of interest" description="Disordered" evidence="2">
    <location>
        <begin position="60"/>
        <end position="85"/>
    </location>
</feature>
<comment type="function">
    <text evidence="1">Specifically recognizes and binds N6-methyladenosine (m6A)-containing RNAs, and regulates mRNA stability. M6A is a modification present at internal sites of mRNAs and some non-coding RNAs and plays a role in mRNA stability and processing.</text>
</comment>
<dbReference type="AlphaFoldDB" id="A0A6A6M9R1"/>
<evidence type="ECO:0000313" key="4">
    <source>
        <dbReference type="Proteomes" id="UP000467840"/>
    </source>
</evidence>
<comment type="similarity">
    <text evidence="1">Belongs to the YTHDF family.</text>
</comment>
<reference evidence="3 4" key="1">
    <citation type="journal article" date="2020" name="Mol. Plant">
        <title>The Chromosome-Based Rubber Tree Genome Provides New Insights into Spurge Genome Evolution and Rubber Biosynthesis.</title>
        <authorList>
            <person name="Liu J."/>
            <person name="Shi C."/>
            <person name="Shi C.C."/>
            <person name="Li W."/>
            <person name="Zhang Q.J."/>
            <person name="Zhang Y."/>
            <person name="Li K."/>
            <person name="Lu H.F."/>
            <person name="Shi C."/>
            <person name="Zhu S.T."/>
            <person name="Xiao Z.Y."/>
            <person name="Nan H."/>
            <person name="Yue Y."/>
            <person name="Zhu X.G."/>
            <person name="Wu Y."/>
            <person name="Hong X.N."/>
            <person name="Fan G.Y."/>
            <person name="Tong Y."/>
            <person name="Zhang D."/>
            <person name="Mao C.L."/>
            <person name="Liu Y.L."/>
            <person name="Hao S.J."/>
            <person name="Liu W.Q."/>
            <person name="Lv M.Q."/>
            <person name="Zhang H.B."/>
            <person name="Liu Y."/>
            <person name="Hu-Tang G.R."/>
            <person name="Wang J.P."/>
            <person name="Wang J.H."/>
            <person name="Sun Y.H."/>
            <person name="Ni S.B."/>
            <person name="Chen W.B."/>
            <person name="Zhang X.C."/>
            <person name="Jiao Y.N."/>
            <person name="Eichler E.E."/>
            <person name="Li G.H."/>
            <person name="Liu X."/>
            <person name="Gao L.Z."/>
        </authorList>
    </citation>
    <scope>NUCLEOTIDE SEQUENCE [LARGE SCALE GENOMIC DNA]</scope>
    <source>
        <strain evidence="4">cv. GT1</strain>
        <tissue evidence="3">Leaf</tissue>
    </source>
</reference>
<dbReference type="PANTHER" id="PTHR12357:SF99">
    <property type="entry name" value="YTH DOMAIN-CONTAINING PROTEIN ECT2-RELATED"/>
    <property type="match status" value="1"/>
</dbReference>
<dbReference type="GO" id="GO:0061157">
    <property type="term" value="P:mRNA destabilization"/>
    <property type="evidence" value="ECO:0007669"/>
    <property type="project" value="TreeGrafter"/>
</dbReference>